<proteinExistence type="predicted"/>
<dbReference type="AlphaFoldDB" id="A0AAE3B8M6"/>
<protein>
    <submittedName>
        <fullName evidence="2">ParB N-terminal domain-containing protein</fullName>
    </submittedName>
</protein>
<dbReference type="Proteomes" id="UP000732193">
    <property type="component" value="Unassembled WGS sequence"/>
</dbReference>
<dbReference type="Pfam" id="PF02195">
    <property type="entry name" value="ParB_N"/>
    <property type="match status" value="1"/>
</dbReference>
<dbReference type="InterPro" id="IPR003115">
    <property type="entry name" value="ParB_N"/>
</dbReference>
<dbReference type="CDD" id="cd16406">
    <property type="entry name" value="ParB_N_like"/>
    <property type="match status" value="1"/>
</dbReference>
<name>A0AAE3B8M6_9RHOB</name>
<dbReference type="InterPro" id="IPR036086">
    <property type="entry name" value="ParB/Sulfiredoxin_sf"/>
</dbReference>
<dbReference type="PANTHER" id="PTHR33375:SF7">
    <property type="entry name" value="CHROMOSOME 2-PARTITIONING PROTEIN PARB-RELATED"/>
    <property type="match status" value="1"/>
</dbReference>
<dbReference type="GO" id="GO:0007059">
    <property type="term" value="P:chromosome segregation"/>
    <property type="evidence" value="ECO:0007669"/>
    <property type="project" value="TreeGrafter"/>
</dbReference>
<organism evidence="2 3">
    <name type="scientific">Sulfitobacter geojensis</name>
    <dbReference type="NCBI Taxonomy" id="1342299"/>
    <lineage>
        <taxon>Bacteria</taxon>
        <taxon>Pseudomonadati</taxon>
        <taxon>Pseudomonadota</taxon>
        <taxon>Alphaproteobacteria</taxon>
        <taxon>Rhodobacterales</taxon>
        <taxon>Roseobacteraceae</taxon>
        <taxon>Sulfitobacter</taxon>
    </lineage>
</organism>
<accession>A0AAE3B8M6</accession>
<dbReference type="RefSeq" id="WP_203243537.1">
    <property type="nucleotide sequence ID" value="NZ_JAFBRH010000008.1"/>
</dbReference>
<feature type="domain" description="ParB-like N-terminal" evidence="1">
    <location>
        <begin position="8"/>
        <end position="111"/>
    </location>
</feature>
<dbReference type="PANTHER" id="PTHR33375">
    <property type="entry name" value="CHROMOSOME-PARTITIONING PROTEIN PARB-RELATED"/>
    <property type="match status" value="1"/>
</dbReference>
<evidence type="ECO:0000313" key="3">
    <source>
        <dbReference type="Proteomes" id="UP000732193"/>
    </source>
</evidence>
<dbReference type="SUPFAM" id="SSF109709">
    <property type="entry name" value="KorB DNA-binding domain-like"/>
    <property type="match status" value="1"/>
</dbReference>
<dbReference type="SUPFAM" id="SSF110849">
    <property type="entry name" value="ParB/Sulfiredoxin"/>
    <property type="match status" value="1"/>
</dbReference>
<sequence>MTTQMTSQQIEIGKLEQHPANVRAQSVEAYEPENIVHLKASIVTLGLIQPLVVQKIGSKYGVLGGGRRRAALQELAADTSEKAFTSKTKVECRVVPADCDLTTAISLAENITQAPMSPIDQFEAFARMMKTDNQSIASIAMTFGTTEIAVKERLRYGLVHSSIREAVRAKTLTLDAMKAFADHPSPEVQFEVFEALTQDGARPHAHQIKSTLRARGIQVGDALGAFIRDDYEAKGGGVAADLLDEHSVLEDMDLAKKVLIEKLQAAAEAERDRLGFAWADAAGEHDYQMFSSYGRVYPATIVPDAAGQARLEEIATLVSALEDRQSAEEISQDEADEIYDEIDTLTEEADELQTGYLPDDLKNAGVFATWNHSNVHLTVGLIRPEDQVCANATSGGDGNTAPEDVTKSDVITYSAALSSDLQMERAMALGAALASHPEIATDFALFKIINDVLCAGARTYAIDLTVAVQHRTHAKLDEIDRTAQEQMDVIRETLDLGWADETRSPAEQFAKFRALDGSKKAALAAFVVGLTVKPCFARNRTADVLMYDLEAEIMPDLRAHWAPNAALFGRFKKAQLLHMLNADLGLTQEALNLAGSSKNDVVTFCDQLFAEPFATLTDAQRTAVATWCPPDMQTVTPAATVETSDVPDHIEDHAKAA</sequence>
<reference evidence="2 3" key="1">
    <citation type="submission" date="2021-01" db="EMBL/GenBank/DDBJ databases">
        <title>Diatom-associated Roseobacters Show Island Model of Population Structure.</title>
        <authorList>
            <person name="Qu L."/>
            <person name="Feng X."/>
            <person name="Chen Y."/>
            <person name="Li L."/>
            <person name="Wang X."/>
            <person name="Hu Z."/>
            <person name="Wang H."/>
            <person name="Luo H."/>
        </authorList>
    </citation>
    <scope>NUCLEOTIDE SEQUENCE [LARGE SCALE GENOMIC DNA]</scope>
    <source>
        <strain evidence="2 3">TR60-84</strain>
    </source>
</reference>
<dbReference type="Gene3D" id="3.90.1530.30">
    <property type="match status" value="1"/>
</dbReference>
<comment type="caution">
    <text evidence="2">The sequence shown here is derived from an EMBL/GenBank/DDBJ whole genome shotgun (WGS) entry which is preliminary data.</text>
</comment>
<dbReference type="GO" id="GO:0005694">
    <property type="term" value="C:chromosome"/>
    <property type="evidence" value="ECO:0007669"/>
    <property type="project" value="TreeGrafter"/>
</dbReference>
<dbReference type="SMART" id="SM00470">
    <property type="entry name" value="ParB"/>
    <property type="match status" value="1"/>
</dbReference>
<dbReference type="EMBL" id="JAFBRM010000009">
    <property type="protein sequence ID" value="MBM1715816.1"/>
    <property type="molecule type" value="Genomic_DNA"/>
</dbReference>
<dbReference type="InterPro" id="IPR050336">
    <property type="entry name" value="Chromosome_partition/occlusion"/>
</dbReference>
<keyword evidence="3" id="KW-1185">Reference proteome</keyword>
<evidence type="ECO:0000313" key="2">
    <source>
        <dbReference type="EMBL" id="MBM1715816.1"/>
    </source>
</evidence>
<evidence type="ECO:0000259" key="1">
    <source>
        <dbReference type="SMART" id="SM00470"/>
    </source>
</evidence>
<dbReference type="Gene3D" id="1.10.10.2830">
    <property type="match status" value="1"/>
</dbReference>
<gene>
    <name evidence="2" type="ORF">JQV55_19760</name>
</gene>